<accession>A0A914CVG2</accession>
<evidence type="ECO:0000313" key="5">
    <source>
        <dbReference type="Proteomes" id="UP000887540"/>
    </source>
</evidence>
<protein>
    <recommendedName>
        <fullName evidence="1">glutathione transferase</fullName>
        <ecNumber evidence="1">2.5.1.18</ecNumber>
    </recommendedName>
</protein>
<dbReference type="SUPFAM" id="SSF47616">
    <property type="entry name" value="GST C-terminal domain-like"/>
    <property type="match status" value="1"/>
</dbReference>
<dbReference type="PROSITE" id="PS50405">
    <property type="entry name" value="GST_CTER"/>
    <property type="match status" value="1"/>
</dbReference>
<dbReference type="GO" id="GO:0004364">
    <property type="term" value="F:glutathione transferase activity"/>
    <property type="evidence" value="ECO:0007669"/>
    <property type="project" value="UniProtKB-EC"/>
</dbReference>
<dbReference type="WBParaSite" id="ACRNAN_scaffold1422.g19849.t1">
    <property type="protein sequence ID" value="ACRNAN_scaffold1422.g19849.t1"/>
    <property type="gene ID" value="ACRNAN_scaffold1422.g19849"/>
</dbReference>
<name>A0A914CVG2_9BILA</name>
<dbReference type="PANTHER" id="PTHR11571">
    <property type="entry name" value="GLUTATHIONE S-TRANSFERASE"/>
    <property type="match status" value="1"/>
</dbReference>
<dbReference type="CDD" id="cd03192">
    <property type="entry name" value="GST_C_Sigma_like"/>
    <property type="match status" value="1"/>
</dbReference>
<reference evidence="6" key="1">
    <citation type="submission" date="2022-11" db="UniProtKB">
        <authorList>
            <consortium name="WormBaseParasite"/>
        </authorList>
    </citation>
    <scope>IDENTIFICATION</scope>
</reference>
<dbReference type="InterPro" id="IPR050213">
    <property type="entry name" value="GST_superfamily"/>
</dbReference>
<evidence type="ECO:0000256" key="3">
    <source>
        <dbReference type="ARBA" id="ARBA00047960"/>
    </source>
</evidence>
<evidence type="ECO:0000256" key="2">
    <source>
        <dbReference type="ARBA" id="ARBA00022679"/>
    </source>
</evidence>
<dbReference type="GO" id="GO:0006749">
    <property type="term" value="P:glutathione metabolic process"/>
    <property type="evidence" value="ECO:0007669"/>
    <property type="project" value="TreeGrafter"/>
</dbReference>
<proteinExistence type="predicted"/>
<feature type="domain" description="GST C-terminal" evidence="4">
    <location>
        <begin position="1"/>
        <end position="125"/>
    </location>
</feature>
<dbReference type="Gene3D" id="1.20.1050.10">
    <property type="match status" value="1"/>
</dbReference>
<keyword evidence="5" id="KW-1185">Reference proteome</keyword>
<evidence type="ECO:0000259" key="4">
    <source>
        <dbReference type="PROSITE" id="PS50405"/>
    </source>
</evidence>
<dbReference type="Proteomes" id="UP000887540">
    <property type="component" value="Unplaced"/>
</dbReference>
<evidence type="ECO:0000313" key="6">
    <source>
        <dbReference type="WBParaSite" id="ACRNAN_scaffold1422.g19849.t1"/>
    </source>
</evidence>
<dbReference type="InterPro" id="IPR036282">
    <property type="entry name" value="Glutathione-S-Trfase_C_sf"/>
</dbReference>
<organism evidence="5 6">
    <name type="scientific">Acrobeloides nanus</name>
    <dbReference type="NCBI Taxonomy" id="290746"/>
    <lineage>
        <taxon>Eukaryota</taxon>
        <taxon>Metazoa</taxon>
        <taxon>Ecdysozoa</taxon>
        <taxon>Nematoda</taxon>
        <taxon>Chromadorea</taxon>
        <taxon>Rhabditida</taxon>
        <taxon>Tylenchina</taxon>
        <taxon>Cephalobomorpha</taxon>
        <taxon>Cephaloboidea</taxon>
        <taxon>Cephalobidae</taxon>
        <taxon>Acrobeloides</taxon>
    </lineage>
</organism>
<comment type="catalytic activity">
    <reaction evidence="3">
        <text>RX + glutathione = an S-substituted glutathione + a halide anion + H(+)</text>
        <dbReference type="Rhea" id="RHEA:16437"/>
        <dbReference type="ChEBI" id="CHEBI:15378"/>
        <dbReference type="ChEBI" id="CHEBI:16042"/>
        <dbReference type="ChEBI" id="CHEBI:17792"/>
        <dbReference type="ChEBI" id="CHEBI:57925"/>
        <dbReference type="ChEBI" id="CHEBI:90779"/>
        <dbReference type="EC" id="2.5.1.18"/>
    </reaction>
</comment>
<dbReference type="Pfam" id="PF14497">
    <property type="entry name" value="GST_C_3"/>
    <property type="match status" value="1"/>
</dbReference>
<dbReference type="InterPro" id="IPR010987">
    <property type="entry name" value="Glutathione-S-Trfase_C-like"/>
</dbReference>
<dbReference type="EC" id="2.5.1.18" evidence="1"/>
<keyword evidence="2" id="KW-0808">Transferase</keyword>
<sequence length="125" mass="14728">MDFRRSVFPYLLAKNGFKTYQDFLNGKISNDLDEMREKLYNELWIPNSQHALPILEKLLKEAGTGFFGKDGVTWVDFNVVEYINTLEGMDPETLNKYPELINFKQRVYELPQIKNYVETRKISPV</sequence>
<evidence type="ECO:0000256" key="1">
    <source>
        <dbReference type="ARBA" id="ARBA00012452"/>
    </source>
</evidence>
<dbReference type="PANTHER" id="PTHR11571:SF224">
    <property type="entry name" value="HEMATOPOIETIC PROSTAGLANDIN D SYNTHASE"/>
    <property type="match status" value="1"/>
</dbReference>
<dbReference type="AlphaFoldDB" id="A0A914CVG2"/>
<dbReference type="InterPro" id="IPR004046">
    <property type="entry name" value="GST_C"/>
</dbReference>